<accession>A0AAN9SR53</accession>
<evidence type="ECO:0000313" key="2">
    <source>
        <dbReference type="EMBL" id="KAK7401211.1"/>
    </source>
</evidence>
<keyword evidence="3" id="KW-1185">Reference proteome</keyword>
<dbReference type="AlphaFoldDB" id="A0AAN9SR53"/>
<gene>
    <name evidence="2" type="ORF">VNO78_12534</name>
</gene>
<feature type="region of interest" description="Disordered" evidence="1">
    <location>
        <begin position="85"/>
        <end position="135"/>
    </location>
</feature>
<evidence type="ECO:0000256" key="1">
    <source>
        <dbReference type="SAM" id="MobiDB-lite"/>
    </source>
</evidence>
<feature type="compositionally biased region" description="Low complexity" evidence="1">
    <location>
        <begin position="125"/>
        <end position="135"/>
    </location>
</feature>
<evidence type="ECO:0000313" key="3">
    <source>
        <dbReference type="Proteomes" id="UP001386955"/>
    </source>
</evidence>
<dbReference type="Proteomes" id="UP001386955">
    <property type="component" value="Unassembled WGS sequence"/>
</dbReference>
<proteinExistence type="predicted"/>
<protein>
    <submittedName>
        <fullName evidence="2">Uncharacterized protein</fullName>
    </submittedName>
</protein>
<comment type="caution">
    <text evidence="2">The sequence shown here is derived from an EMBL/GenBank/DDBJ whole genome shotgun (WGS) entry which is preliminary data.</text>
</comment>
<dbReference type="EMBL" id="JAYMYS010000003">
    <property type="protein sequence ID" value="KAK7401211.1"/>
    <property type="molecule type" value="Genomic_DNA"/>
</dbReference>
<organism evidence="2 3">
    <name type="scientific">Psophocarpus tetragonolobus</name>
    <name type="common">Winged bean</name>
    <name type="synonym">Dolichos tetragonolobus</name>
    <dbReference type="NCBI Taxonomy" id="3891"/>
    <lineage>
        <taxon>Eukaryota</taxon>
        <taxon>Viridiplantae</taxon>
        <taxon>Streptophyta</taxon>
        <taxon>Embryophyta</taxon>
        <taxon>Tracheophyta</taxon>
        <taxon>Spermatophyta</taxon>
        <taxon>Magnoliopsida</taxon>
        <taxon>eudicotyledons</taxon>
        <taxon>Gunneridae</taxon>
        <taxon>Pentapetalae</taxon>
        <taxon>rosids</taxon>
        <taxon>fabids</taxon>
        <taxon>Fabales</taxon>
        <taxon>Fabaceae</taxon>
        <taxon>Papilionoideae</taxon>
        <taxon>50 kb inversion clade</taxon>
        <taxon>NPAAA clade</taxon>
        <taxon>indigoferoid/millettioid clade</taxon>
        <taxon>Phaseoleae</taxon>
        <taxon>Psophocarpus</taxon>
    </lineage>
</organism>
<sequence length="135" mass="15846">MIQEISYAWKVRTKLFMAETLNNEDDLSNEQGANDYFQDEGSTGFHNVLIDDKEIQLFDANSPMEDINQNYINFLVDNIQDDEFINNNEHNEEDELTDEDEFTNEDQLTDEDVELDDADERLDDSNNNLDYSDEE</sequence>
<reference evidence="2 3" key="1">
    <citation type="submission" date="2024-01" db="EMBL/GenBank/DDBJ databases">
        <title>The genomes of 5 underutilized Papilionoideae crops provide insights into root nodulation and disease resistanc.</title>
        <authorList>
            <person name="Jiang F."/>
        </authorList>
    </citation>
    <scope>NUCLEOTIDE SEQUENCE [LARGE SCALE GENOMIC DNA]</scope>
    <source>
        <strain evidence="2">DUOXIRENSHENG_FW03</strain>
        <tissue evidence="2">Leaves</tissue>
    </source>
</reference>
<feature type="compositionally biased region" description="Acidic residues" evidence="1">
    <location>
        <begin position="91"/>
        <end position="122"/>
    </location>
</feature>
<name>A0AAN9SR53_PSOTE</name>